<proteinExistence type="predicted"/>
<dbReference type="Proteomes" id="UP001286313">
    <property type="component" value="Unassembled WGS sequence"/>
</dbReference>
<name>A0AAE1KU86_PETCI</name>
<comment type="caution">
    <text evidence="1">The sequence shown here is derived from an EMBL/GenBank/DDBJ whole genome shotgun (WGS) entry which is preliminary data.</text>
</comment>
<dbReference type="EMBL" id="JAWQEG010000919">
    <property type="protein sequence ID" value="KAK3884078.1"/>
    <property type="molecule type" value="Genomic_DNA"/>
</dbReference>
<protein>
    <submittedName>
        <fullName evidence="1">Uncharacterized protein</fullName>
    </submittedName>
</protein>
<reference evidence="1" key="1">
    <citation type="submission" date="2023-10" db="EMBL/GenBank/DDBJ databases">
        <title>Genome assemblies of two species of porcelain crab, Petrolisthes cinctipes and Petrolisthes manimaculis (Anomura: Porcellanidae).</title>
        <authorList>
            <person name="Angst P."/>
        </authorList>
    </citation>
    <scope>NUCLEOTIDE SEQUENCE</scope>
    <source>
        <strain evidence="1">PB745_01</strain>
        <tissue evidence="1">Gill</tissue>
    </source>
</reference>
<organism evidence="1 2">
    <name type="scientific">Petrolisthes cinctipes</name>
    <name type="common">Flat porcelain crab</name>
    <dbReference type="NCBI Taxonomy" id="88211"/>
    <lineage>
        <taxon>Eukaryota</taxon>
        <taxon>Metazoa</taxon>
        <taxon>Ecdysozoa</taxon>
        <taxon>Arthropoda</taxon>
        <taxon>Crustacea</taxon>
        <taxon>Multicrustacea</taxon>
        <taxon>Malacostraca</taxon>
        <taxon>Eumalacostraca</taxon>
        <taxon>Eucarida</taxon>
        <taxon>Decapoda</taxon>
        <taxon>Pleocyemata</taxon>
        <taxon>Anomura</taxon>
        <taxon>Galatheoidea</taxon>
        <taxon>Porcellanidae</taxon>
        <taxon>Petrolisthes</taxon>
    </lineage>
</organism>
<evidence type="ECO:0000313" key="2">
    <source>
        <dbReference type="Proteomes" id="UP001286313"/>
    </source>
</evidence>
<keyword evidence="2" id="KW-1185">Reference proteome</keyword>
<sequence length="80" mass="8530">VPPFLSLPPSIPPPPLQILADQQLHPPNLPHLLPPLLILSTFPSSSVPPSSPPPFIPSFHLLIPSTSFLLLIPSSSLSFS</sequence>
<accession>A0AAE1KU86</accession>
<evidence type="ECO:0000313" key="1">
    <source>
        <dbReference type="EMBL" id="KAK3884078.1"/>
    </source>
</evidence>
<dbReference type="AlphaFoldDB" id="A0AAE1KU86"/>
<gene>
    <name evidence="1" type="ORF">Pcinc_011627</name>
</gene>
<feature type="non-terminal residue" evidence="1">
    <location>
        <position position="1"/>
    </location>
</feature>